<evidence type="ECO:0000313" key="3">
    <source>
        <dbReference type="Proteomes" id="UP000799757"/>
    </source>
</evidence>
<keyword evidence="1" id="KW-0472">Membrane</keyword>
<gene>
    <name evidence="2" type="ORF">K505DRAFT_53173</name>
</gene>
<sequence length="101" mass="11510">MVFPLCIYVVMCILGLYVDGMSIECRLLLSMVMLARCRLLNSWNRSSDSYVSPLSPSLSLSLCVCVSVCVCFIYFSLSFCLSVCFYIPNLINQYILQEDYI</sequence>
<accession>A0A6A6X7K0</accession>
<evidence type="ECO:0000313" key="2">
    <source>
        <dbReference type="EMBL" id="KAF2792500.1"/>
    </source>
</evidence>
<proteinExistence type="predicted"/>
<dbReference type="EMBL" id="MU001967">
    <property type="protein sequence ID" value="KAF2792500.1"/>
    <property type="molecule type" value="Genomic_DNA"/>
</dbReference>
<keyword evidence="1" id="KW-0812">Transmembrane</keyword>
<reference evidence="2" key="1">
    <citation type="journal article" date="2020" name="Stud. Mycol.">
        <title>101 Dothideomycetes genomes: a test case for predicting lifestyles and emergence of pathogens.</title>
        <authorList>
            <person name="Haridas S."/>
            <person name="Albert R."/>
            <person name="Binder M."/>
            <person name="Bloem J."/>
            <person name="Labutti K."/>
            <person name="Salamov A."/>
            <person name="Andreopoulos B."/>
            <person name="Baker S."/>
            <person name="Barry K."/>
            <person name="Bills G."/>
            <person name="Bluhm B."/>
            <person name="Cannon C."/>
            <person name="Castanera R."/>
            <person name="Culley D."/>
            <person name="Daum C."/>
            <person name="Ezra D."/>
            <person name="Gonzalez J."/>
            <person name="Henrissat B."/>
            <person name="Kuo A."/>
            <person name="Liang C."/>
            <person name="Lipzen A."/>
            <person name="Lutzoni F."/>
            <person name="Magnuson J."/>
            <person name="Mondo S."/>
            <person name="Nolan M."/>
            <person name="Ohm R."/>
            <person name="Pangilinan J."/>
            <person name="Park H.-J."/>
            <person name="Ramirez L."/>
            <person name="Alfaro M."/>
            <person name="Sun H."/>
            <person name="Tritt A."/>
            <person name="Yoshinaga Y."/>
            <person name="Zwiers L.-H."/>
            <person name="Turgeon B."/>
            <person name="Goodwin S."/>
            <person name="Spatafora J."/>
            <person name="Crous P."/>
            <person name="Grigoriev I."/>
        </authorList>
    </citation>
    <scope>NUCLEOTIDE SEQUENCE</scope>
    <source>
        <strain evidence="2">CBS 109.77</strain>
    </source>
</reference>
<dbReference type="Proteomes" id="UP000799757">
    <property type="component" value="Unassembled WGS sequence"/>
</dbReference>
<dbReference type="AlphaFoldDB" id="A0A6A6X7K0"/>
<evidence type="ECO:0000256" key="1">
    <source>
        <dbReference type="SAM" id="Phobius"/>
    </source>
</evidence>
<feature type="transmembrane region" description="Helical" evidence="1">
    <location>
        <begin position="58"/>
        <end position="87"/>
    </location>
</feature>
<keyword evidence="3" id="KW-1185">Reference proteome</keyword>
<protein>
    <submittedName>
        <fullName evidence="2">Uncharacterized protein</fullName>
    </submittedName>
</protein>
<keyword evidence="1" id="KW-1133">Transmembrane helix</keyword>
<name>A0A6A6X7K0_9PLEO</name>
<organism evidence="2 3">
    <name type="scientific">Melanomma pulvis-pyrius CBS 109.77</name>
    <dbReference type="NCBI Taxonomy" id="1314802"/>
    <lineage>
        <taxon>Eukaryota</taxon>
        <taxon>Fungi</taxon>
        <taxon>Dikarya</taxon>
        <taxon>Ascomycota</taxon>
        <taxon>Pezizomycotina</taxon>
        <taxon>Dothideomycetes</taxon>
        <taxon>Pleosporomycetidae</taxon>
        <taxon>Pleosporales</taxon>
        <taxon>Melanommataceae</taxon>
        <taxon>Melanomma</taxon>
    </lineage>
</organism>